<feature type="signal peptide" evidence="2">
    <location>
        <begin position="1"/>
        <end position="18"/>
    </location>
</feature>
<keyword evidence="2" id="KW-0732">Signal</keyword>
<evidence type="ECO:0000256" key="1">
    <source>
        <dbReference type="SAM" id="MobiDB-lite"/>
    </source>
</evidence>
<evidence type="ECO:0000313" key="3">
    <source>
        <dbReference type="EMBL" id="MBP1047991.1"/>
    </source>
</evidence>
<feature type="region of interest" description="Disordered" evidence="1">
    <location>
        <begin position="25"/>
        <end position="45"/>
    </location>
</feature>
<sequence length="170" mass="18587">MKKGMSFILLGICCFAIAACSNNEKPATSNSSATTTNSTTITSSEAPAQPLISAQEVVQKFQEAGLAVYEERDMTEADYGLAPMKASSGVIFGVYYSEYSASYLNGRLTAYTNLADLQEAKAFYDNLTAENEQYKSWTAVNENKLVLLQMNGGIDEVAFSEFQYVLENLQ</sequence>
<protein>
    <recommendedName>
        <fullName evidence="5">Lipoprotein</fullName>
    </recommendedName>
</protein>
<accession>A0ABS4CN29</accession>
<name>A0ABS4CN29_9ENTE</name>
<evidence type="ECO:0008006" key="5">
    <source>
        <dbReference type="Google" id="ProtNLM"/>
    </source>
</evidence>
<organism evidence="3 4">
    <name type="scientific">Enterococcus larvae</name>
    <dbReference type="NCBI Taxonomy" id="2794352"/>
    <lineage>
        <taxon>Bacteria</taxon>
        <taxon>Bacillati</taxon>
        <taxon>Bacillota</taxon>
        <taxon>Bacilli</taxon>
        <taxon>Lactobacillales</taxon>
        <taxon>Enterococcaceae</taxon>
        <taxon>Enterococcus</taxon>
    </lineage>
</organism>
<dbReference type="PROSITE" id="PS51257">
    <property type="entry name" value="PROKAR_LIPOPROTEIN"/>
    <property type="match status" value="1"/>
</dbReference>
<reference evidence="3 4" key="1">
    <citation type="submission" date="2020-12" db="EMBL/GenBank/DDBJ databases">
        <title>Vagococcus allomyrinae sp. nov. and Enterococcus lavae sp. nov., isolated from the larvae of Allomyrina dichotoma.</title>
        <authorList>
            <person name="Lee S.D."/>
        </authorList>
    </citation>
    <scope>NUCLEOTIDE SEQUENCE [LARGE SCALE GENOMIC DNA]</scope>
    <source>
        <strain evidence="3 4">BWM-S5</strain>
    </source>
</reference>
<comment type="caution">
    <text evidence="3">The sequence shown here is derived from an EMBL/GenBank/DDBJ whole genome shotgun (WGS) entry which is preliminary data.</text>
</comment>
<keyword evidence="4" id="KW-1185">Reference proteome</keyword>
<evidence type="ECO:0000256" key="2">
    <source>
        <dbReference type="SAM" id="SignalP"/>
    </source>
</evidence>
<feature type="chain" id="PRO_5046351729" description="Lipoprotein" evidence="2">
    <location>
        <begin position="19"/>
        <end position="170"/>
    </location>
</feature>
<dbReference type="RefSeq" id="WP_209558768.1">
    <property type="nucleotide sequence ID" value="NZ_JAEDXU010000011.1"/>
</dbReference>
<feature type="compositionally biased region" description="Low complexity" evidence="1">
    <location>
        <begin position="27"/>
        <end position="44"/>
    </location>
</feature>
<gene>
    <name evidence="3" type="ORF">I6N96_17000</name>
</gene>
<dbReference type="Proteomes" id="UP000673375">
    <property type="component" value="Unassembled WGS sequence"/>
</dbReference>
<proteinExistence type="predicted"/>
<dbReference type="EMBL" id="JAEDXU010000011">
    <property type="protein sequence ID" value="MBP1047991.1"/>
    <property type="molecule type" value="Genomic_DNA"/>
</dbReference>
<evidence type="ECO:0000313" key="4">
    <source>
        <dbReference type="Proteomes" id="UP000673375"/>
    </source>
</evidence>